<evidence type="ECO:0000313" key="2">
    <source>
        <dbReference type="Proteomes" id="UP001240984"/>
    </source>
</evidence>
<dbReference type="EMBL" id="JAUSRA010000001">
    <property type="protein sequence ID" value="MDP9794469.1"/>
    <property type="molecule type" value="Genomic_DNA"/>
</dbReference>
<proteinExistence type="predicted"/>
<evidence type="ECO:0000313" key="1">
    <source>
        <dbReference type="EMBL" id="MDP9794469.1"/>
    </source>
</evidence>
<accession>A0ABT9MSQ5</accession>
<comment type="caution">
    <text evidence="1">The sequence shown here is derived from an EMBL/GenBank/DDBJ whole genome shotgun (WGS) entry which is preliminary data.</text>
</comment>
<name>A0ABT9MSQ5_9ACTN</name>
<dbReference type="Proteomes" id="UP001240984">
    <property type="component" value="Unassembled WGS sequence"/>
</dbReference>
<reference evidence="1 2" key="1">
    <citation type="submission" date="2023-07" db="EMBL/GenBank/DDBJ databases">
        <title>Sequencing the genomes of 1000 actinobacteria strains.</title>
        <authorList>
            <person name="Klenk H.-P."/>
        </authorList>
    </citation>
    <scope>NUCLEOTIDE SEQUENCE [LARGE SCALE GENOMIC DNA]</scope>
    <source>
        <strain evidence="1 2">DSM 44710</strain>
    </source>
</reference>
<keyword evidence="2" id="KW-1185">Reference proteome</keyword>
<organism evidence="1 2">
    <name type="scientific">Catenuloplanes nepalensis</name>
    <dbReference type="NCBI Taxonomy" id="587533"/>
    <lineage>
        <taxon>Bacteria</taxon>
        <taxon>Bacillati</taxon>
        <taxon>Actinomycetota</taxon>
        <taxon>Actinomycetes</taxon>
        <taxon>Micromonosporales</taxon>
        <taxon>Micromonosporaceae</taxon>
        <taxon>Catenuloplanes</taxon>
    </lineage>
</organism>
<protein>
    <recommendedName>
        <fullName evidence="3">SUKH-4 immunity protein of toxin-antitoxin system</fullName>
    </recommendedName>
</protein>
<gene>
    <name evidence="1" type="ORF">J2S43_002981</name>
</gene>
<sequence length="190" mass="19939">MTSYGLRAVLEVQTLETTPAWPVAACEPYTFVPLGEDAGDAEIGLFMAMVSEYADVPADLLAEQEALTVSGGLRLTGGGTTIVPGCCAGLESWRDWALVLRGETPWLGHDPHVAATLGEDGIIRVRQDAGEPDSVHVDVPAAVFLDLLEGVRADLTGFLGAVRAWAGRHGIAADPLAAILDSSFQMTAPL</sequence>
<dbReference type="RefSeq" id="WP_306829608.1">
    <property type="nucleotide sequence ID" value="NZ_JAUSRA010000001.1"/>
</dbReference>
<evidence type="ECO:0008006" key="3">
    <source>
        <dbReference type="Google" id="ProtNLM"/>
    </source>
</evidence>